<evidence type="ECO:0000259" key="6">
    <source>
        <dbReference type="PROSITE" id="PS50045"/>
    </source>
</evidence>
<dbReference type="InterPro" id="IPR001789">
    <property type="entry name" value="Sig_transdc_resp-reg_receiver"/>
</dbReference>
<dbReference type="SMART" id="SM00448">
    <property type="entry name" value="REC"/>
    <property type="match status" value="1"/>
</dbReference>
<evidence type="ECO:0000313" key="8">
    <source>
        <dbReference type="EMBL" id="NMG76529.1"/>
    </source>
</evidence>
<dbReference type="RefSeq" id="WP_169261673.1">
    <property type="nucleotide sequence ID" value="NZ_WTVQ01000034.1"/>
</dbReference>
<dbReference type="Gene3D" id="1.10.10.60">
    <property type="entry name" value="Homeodomain-like"/>
    <property type="match status" value="1"/>
</dbReference>
<dbReference type="EMBL" id="WTVQ01000034">
    <property type="protein sequence ID" value="NMG76529.1"/>
    <property type="molecule type" value="Genomic_DNA"/>
</dbReference>
<dbReference type="InterPro" id="IPR025662">
    <property type="entry name" value="Sigma_54_int_dom_ATP-bd_1"/>
</dbReference>
<organism evidence="8 9">
    <name type="scientific">Aromatoleum diolicum</name>
    <dbReference type="NCBI Taxonomy" id="75796"/>
    <lineage>
        <taxon>Bacteria</taxon>
        <taxon>Pseudomonadati</taxon>
        <taxon>Pseudomonadota</taxon>
        <taxon>Betaproteobacteria</taxon>
        <taxon>Rhodocyclales</taxon>
        <taxon>Rhodocyclaceae</taxon>
        <taxon>Aromatoleum</taxon>
    </lineage>
</organism>
<dbReference type="PROSITE" id="PS00675">
    <property type="entry name" value="SIGMA54_INTERACT_1"/>
    <property type="match status" value="1"/>
</dbReference>
<keyword evidence="9" id="KW-1185">Reference proteome</keyword>
<feature type="domain" description="Response regulatory" evidence="7">
    <location>
        <begin position="19"/>
        <end position="133"/>
    </location>
</feature>
<dbReference type="PANTHER" id="PTHR32071">
    <property type="entry name" value="TRANSCRIPTIONAL REGULATORY PROTEIN"/>
    <property type="match status" value="1"/>
</dbReference>
<evidence type="ECO:0000256" key="2">
    <source>
        <dbReference type="ARBA" id="ARBA00022840"/>
    </source>
</evidence>
<dbReference type="InterPro" id="IPR027417">
    <property type="entry name" value="P-loop_NTPase"/>
</dbReference>
<dbReference type="SUPFAM" id="SSF52540">
    <property type="entry name" value="P-loop containing nucleoside triphosphate hydrolases"/>
    <property type="match status" value="1"/>
</dbReference>
<name>A0ABX1QH79_9RHOO</name>
<sequence length="476" mass="52321">MKTSQPATSNTPAPHAGAHLLLVDDDTDLLRLLSMRLRASGYRISTAESAEAALTCLAVERFGLVVSDVRLPDRDGLVLFEDIRRAYPALPVILLTAHGTIPDAVEATSRGVFGYLTKPFDSKALLDKIAQALQISGPTHACDERTDISWRDGIISHSNHMATVLDEARLVAASDASILIRGDSGTGKELLARAIHRASPRADEPFIAINCGAIPEQLLESELFGHVKGAFTGAATANTGLFQAANRGTVFLDEIGDMPLALQVKLLRVLQERAVRPVGSSRSEPIDVRILSATHRDLELALADGQFREDLFYRLNVVSLTLPTLDQRREDIPLLANHFLHVLARKYHKRLRGFAPEALEALAAAAWPGNIRQLQNVVEQACALSTTPLIPLALVERALRGPSIEALSYAEAKLRFERNYLIQLLKLTDGNVSDAARLADRNRTEFYRLLQRHALTPSLFRGDGTDVVRERQQEYH</sequence>
<dbReference type="Gene3D" id="3.40.50.300">
    <property type="entry name" value="P-loop containing nucleotide triphosphate hydrolases"/>
    <property type="match status" value="1"/>
</dbReference>
<evidence type="ECO:0000256" key="4">
    <source>
        <dbReference type="ARBA" id="ARBA00023163"/>
    </source>
</evidence>
<dbReference type="InterPro" id="IPR002078">
    <property type="entry name" value="Sigma_54_int"/>
</dbReference>
<dbReference type="SUPFAM" id="SSF46689">
    <property type="entry name" value="Homeodomain-like"/>
    <property type="match status" value="1"/>
</dbReference>
<proteinExistence type="predicted"/>
<comment type="caution">
    <text evidence="8">The sequence shown here is derived from an EMBL/GenBank/DDBJ whole genome shotgun (WGS) entry which is preliminary data.</text>
</comment>
<keyword evidence="3" id="KW-0805">Transcription regulation</keyword>
<keyword evidence="4" id="KW-0804">Transcription</keyword>
<accession>A0ABX1QH79</accession>
<evidence type="ECO:0000259" key="7">
    <source>
        <dbReference type="PROSITE" id="PS50110"/>
    </source>
</evidence>
<feature type="domain" description="Sigma-54 factor interaction" evidence="6">
    <location>
        <begin position="154"/>
        <end position="383"/>
    </location>
</feature>
<reference evidence="8 9" key="1">
    <citation type="submission" date="2019-12" db="EMBL/GenBank/DDBJ databases">
        <title>Comparative genomics gives insights into the taxonomy of the Azoarcus-Aromatoleum group and reveals separate origins of nif in the plant-associated Azoarcus and non-plant-associated Aromatoleum sub-groups.</title>
        <authorList>
            <person name="Lafos M."/>
            <person name="Maluk M."/>
            <person name="Batista M."/>
            <person name="Junghare M."/>
            <person name="Carmona M."/>
            <person name="Faoro H."/>
            <person name="Cruz L.M."/>
            <person name="Battistoni F."/>
            <person name="De Souza E."/>
            <person name="Pedrosa F."/>
            <person name="Chen W.-M."/>
            <person name="Poole P.S."/>
            <person name="Dixon R.A."/>
            <person name="James E.K."/>
        </authorList>
    </citation>
    <scope>NUCLEOTIDE SEQUENCE [LARGE SCALE GENOMIC DNA]</scope>
    <source>
        <strain evidence="8 9">22Lin</strain>
    </source>
</reference>
<evidence type="ECO:0000256" key="5">
    <source>
        <dbReference type="PROSITE-ProRule" id="PRU00169"/>
    </source>
</evidence>
<dbReference type="Proteomes" id="UP000648984">
    <property type="component" value="Unassembled WGS sequence"/>
</dbReference>
<dbReference type="PANTHER" id="PTHR32071:SF116">
    <property type="entry name" value="TRANSCRIPTIONAL REGULATORY PROTEIN GLRR"/>
    <property type="match status" value="1"/>
</dbReference>
<dbReference type="InterPro" id="IPR025944">
    <property type="entry name" value="Sigma_54_int_dom_CS"/>
</dbReference>
<dbReference type="PROSITE" id="PS50110">
    <property type="entry name" value="RESPONSE_REGULATORY"/>
    <property type="match status" value="1"/>
</dbReference>
<dbReference type="Pfam" id="PF00158">
    <property type="entry name" value="Sigma54_activat"/>
    <property type="match status" value="1"/>
</dbReference>
<feature type="modified residue" description="4-aspartylphosphate" evidence="5">
    <location>
        <position position="68"/>
    </location>
</feature>
<dbReference type="InterPro" id="IPR009057">
    <property type="entry name" value="Homeodomain-like_sf"/>
</dbReference>
<dbReference type="PROSITE" id="PS00688">
    <property type="entry name" value="SIGMA54_INTERACT_3"/>
    <property type="match status" value="1"/>
</dbReference>
<evidence type="ECO:0000313" key="9">
    <source>
        <dbReference type="Proteomes" id="UP000648984"/>
    </source>
</evidence>
<gene>
    <name evidence="8" type="ORF">GPA25_17350</name>
</gene>
<dbReference type="CDD" id="cd00009">
    <property type="entry name" value="AAA"/>
    <property type="match status" value="1"/>
</dbReference>
<keyword evidence="5" id="KW-0597">Phosphoprotein</keyword>
<dbReference type="Pfam" id="PF00072">
    <property type="entry name" value="Response_reg"/>
    <property type="match status" value="1"/>
</dbReference>
<dbReference type="PROSITE" id="PS50045">
    <property type="entry name" value="SIGMA54_INTERACT_4"/>
    <property type="match status" value="1"/>
</dbReference>
<dbReference type="SUPFAM" id="SSF52172">
    <property type="entry name" value="CheY-like"/>
    <property type="match status" value="1"/>
</dbReference>
<keyword evidence="1" id="KW-0547">Nucleotide-binding</keyword>
<dbReference type="InterPro" id="IPR003593">
    <property type="entry name" value="AAA+_ATPase"/>
</dbReference>
<dbReference type="Pfam" id="PF25601">
    <property type="entry name" value="AAA_lid_14"/>
    <property type="match status" value="1"/>
</dbReference>
<dbReference type="Gene3D" id="3.40.50.2300">
    <property type="match status" value="1"/>
</dbReference>
<dbReference type="SMART" id="SM00382">
    <property type="entry name" value="AAA"/>
    <property type="match status" value="1"/>
</dbReference>
<protein>
    <submittedName>
        <fullName evidence="8">Response regulator</fullName>
    </submittedName>
</protein>
<evidence type="ECO:0000256" key="3">
    <source>
        <dbReference type="ARBA" id="ARBA00023015"/>
    </source>
</evidence>
<keyword evidence="2" id="KW-0067">ATP-binding</keyword>
<dbReference type="InterPro" id="IPR011006">
    <property type="entry name" value="CheY-like_superfamily"/>
</dbReference>
<dbReference type="InterPro" id="IPR058031">
    <property type="entry name" value="AAA_lid_NorR"/>
</dbReference>
<dbReference type="Gene3D" id="1.10.8.60">
    <property type="match status" value="1"/>
</dbReference>
<evidence type="ECO:0000256" key="1">
    <source>
        <dbReference type="ARBA" id="ARBA00022741"/>
    </source>
</evidence>